<evidence type="ECO:0000256" key="10">
    <source>
        <dbReference type="SAM" id="MobiDB-lite"/>
    </source>
</evidence>
<feature type="compositionally biased region" description="Polar residues" evidence="10">
    <location>
        <begin position="480"/>
        <end position="490"/>
    </location>
</feature>
<reference evidence="11 12" key="1">
    <citation type="journal article" date="2013" name="PLoS Genet.">
        <title>The genome and development-dependent transcriptomes of Pyronema confluens: a window into fungal evolution.</title>
        <authorList>
            <person name="Traeger S."/>
            <person name="Altegoer F."/>
            <person name="Freitag M."/>
            <person name="Gabaldon T."/>
            <person name="Kempken F."/>
            <person name="Kumar A."/>
            <person name="Marcet-Houben M."/>
            <person name="Poggeler S."/>
            <person name="Stajich J.E."/>
            <person name="Nowrousian M."/>
        </authorList>
    </citation>
    <scope>NUCLEOTIDE SEQUENCE [LARGE SCALE GENOMIC DNA]</scope>
    <source>
        <strain evidence="12">CBS 100304</strain>
        <tissue evidence="11">Vegetative mycelium</tissue>
    </source>
</reference>
<feature type="compositionally biased region" description="Low complexity" evidence="10">
    <location>
        <begin position="802"/>
        <end position="812"/>
    </location>
</feature>
<dbReference type="AlphaFoldDB" id="U4KUS1"/>
<accession>U4KUS1</accession>
<feature type="region of interest" description="Disordered" evidence="10">
    <location>
        <begin position="36"/>
        <end position="89"/>
    </location>
</feature>
<keyword evidence="8" id="KW-0539">Nucleus</keyword>
<evidence type="ECO:0000256" key="4">
    <source>
        <dbReference type="ARBA" id="ARBA00022517"/>
    </source>
</evidence>
<dbReference type="InterPro" id="IPR038664">
    <property type="entry name" value="Gar1/Naf1_Cbf5-bd_sf"/>
</dbReference>
<feature type="region of interest" description="Disordered" evidence="10">
    <location>
        <begin position="725"/>
        <end position="758"/>
    </location>
</feature>
<evidence type="ECO:0000313" key="12">
    <source>
        <dbReference type="Proteomes" id="UP000018144"/>
    </source>
</evidence>
<feature type="compositionally biased region" description="Low complexity" evidence="10">
    <location>
        <begin position="748"/>
        <end position="758"/>
    </location>
</feature>
<dbReference type="GO" id="GO:0005732">
    <property type="term" value="C:sno(s)RNA-containing ribonucleoprotein complex"/>
    <property type="evidence" value="ECO:0007669"/>
    <property type="project" value="InterPro"/>
</dbReference>
<dbReference type="Pfam" id="PF04410">
    <property type="entry name" value="Gar1"/>
    <property type="match status" value="1"/>
</dbReference>
<dbReference type="GO" id="GO:0006364">
    <property type="term" value="P:rRNA processing"/>
    <property type="evidence" value="ECO:0007669"/>
    <property type="project" value="UniProtKB-KW"/>
</dbReference>
<evidence type="ECO:0000256" key="8">
    <source>
        <dbReference type="ARBA" id="ARBA00023242"/>
    </source>
</evidence>
<feature type="compositionally biased region" description="Basic and acidic residues" evidence="10">
    <location>
        <begin position="237"/>
        <end position="251"/>
    </location>
</feature>
<dbReference type="OrthoDB" id="21550at2759"/>
<comment type="subcellular location">
    <subcellularLocation>
        <location evidence="1">Nucleus</location>
    </subcellularLocation>
</comment>
<keyword evidence="12" id="KW-1185">Reference proteome</keyword>
<dbReference type="Proteomes" id="UP000018144">
    <property type="component" value="Unassembled WGS sequence"/>
</dbReference>
<feature type="compositionally biased region" description="Pro residues" evidence="10">
    <location>
        <begin position="689"/>
        <end position="698"/>
    </location>
</feature>
<keyword evidence="7" id="KW-0694">RNA-binding</keyword>
<dbReference type="GO" id="GO:0000493">
    <property type="term" value="P:box H/ACA snoRNP assembly"/>
    <property type="evidence" value="ECO:0007669"/>
    <property type="project" value="InterPro"/>
</dbReference>
<dbReference type="eggNOG" id="KOG2236">
    <property type="taxonomic scope" value="Eukaryota"/>
</dbReference>
<dbReference type="EMBL" id="HF935207">
    <property type="protein sequence ID" value="CCX04521.1"/>
    <property type="molecule type" value="Genomic_DNA"/>
</dbReference>
<sequence length="812" mass="89282">MEHETSASDLEPLAKRVRLDTNDTNALSIDSHITGVLEEGDDADSDFYGDEQSPEPVKASNGVQHADVDMSANQAVPPSTGGIPGLLMAEPQDNDEVSRQLEMEYSVSENAVPDEPKDTIPPAMLEPASTTETAETDHVSFGEDVAMKAPEVDSEAMHIENEASTEQPVKSDVMEDQDVKSKEVAAASANEDDVEDIPRETEGEALDPTWIADMLTRNSEKRKNKPTPDPDFLELAEAQKGDENAEWRYDTSDAESSSSESDPEPDSDDNEEDSDEEEGFGRMAPEEIAKALMEVDYDEMDAKGEVLRTKNELPEEELKVERPDITVTPEMKIEELGKVESIVNKMVLIASTRSGDVQVLGEKSPLVTANRVLFGTVADTLGRVEEPLYTVRFNSSEEIKEFGLEEGTKVYYLPDFADYVFTQPLMQQKGTDASNIYDEEAAVSEQEFSDDEAEAAYKKRKKQARKDAAAAKNPKKQDTKPTPSWAQSEPTPCAGPATLSYDEPYVPLQRPTNLHEMFDQPPPPPPSSMRGGRGGRGGKGERGNFRGGRGNDRGGRGGGDRGGNQNNRGRDRDNNNNNRGRGNDRGNRGNDRGGRGSGDRGGRGNFNDRQNHKGGRGGQQGHDRDHGNNRNRSPRATRDQNKRERDSSPGNYNQGQQNHNQNQNQQSQQNQNAQYQQAAPVPQVMPQFPGFPPIPPIPQATNGQQGWPQQPVAYPQFQFPLPFAFPGMPPMPPMPQAGAHVNPSFFGQQQPAQQQQAVPQIPAWMAAFAQAAQPQQQYQAPQASQDDAFKALQNTLAMLKGQQQQNQQQPPQ</sequence>
<keyword evidence="11" id="KW-0687">Ribonucleoprotein</keyword>
<feature type="region of interest" description="Disordered" evidence="10">
    <location>
        <begin position="109"/>
        <end position="140"/>
    </location>
</feature>
<feature type="compositionally biased region" description="Basic and acidic residues" evidence="10">
    <location>
        <begin position="636"/>
        <end position="647"/>
    </location>
</feature>
<dbReference type="InterPro" id="IPR009000">
    <property type="entry name" value="Transl_B-barrel_sf"/>
</dbReference>
<dbReference type="STRING" id="1076935.U4KUS1"/>
<dbReference type="OMA" id="QEYHQEY"/>
<dbReference type="FunFam" id="2.40.10.230:FF:000002">
    <property type="entry name" value="H/ACA ribonucleoprotein complex non-core subunit NAF1"/>
    <property type="match status" value="1"/>
</dbReference>
<feature type="region of interest" description="Disordered" evidence="10">
    <location>
        <begin position="153"/>
        <end position="284"/>
    </location>
</feature>
<evidence type="ECO:0000256" key="5">
    <source>
        <dbReference type="ARBA" id="ARBA00022552"/>
    </source>
</evidence>
<organism evidence="11 12">
    <name type="scientific">Pyronema omphalodes (strain CBS 100304)</name>
    <name type="common">Pyronema confluens</name>
    <dbReference type="NCBI Taxonomy" id="1076935"/>
    <lineage>
        <taxon>Eukaryota</taxon>
        <taxon>Fungi</taxon>
        <taxon>Dikarya</taxon>
        <taxon>Ascomycota</taxon>
        <taxon>Pezizomycotina</taxon>
        <taxon>Pezizomycetes</taxon>
        <taxon>Pezizales</taxon>
        <taxon>Pyronemataceae</taxon>
        <taxon>Pyronema</taxon>
    </lineage>
</organism>
<feature type="compositionally biased region" description="Acidic residues" evidence="10">
    <location>
        <begin position="38"/>
        <end position="53"/>
    </location>
</feature>
<gene>
    <name evidence="11" type="ORF">PCON_02597</name>
</gene>
<evidence type="ECO:0000256" key="3">
    <source>
        <dbReference type="ARBA" id="ARBA00021438"/>
    </source>
</evidence>
<evidence type="ECO:0000256" key="1">
    <source>
        <dbReference type="ARBA" id="ARBA00004123"/>
    </source>
</evidence>
<keyword evidence="5" id="KW-0698">rRNA processing</keyword>
<dbReference type="InterPro" id="IPR007504">
    <property type="entry name" value="H/ACA_rnp_Gar1/Naf1"/>
</dbReference>
<feature type="compositionally biased region" description="Acidic residues" evidence="10">
    <location>
        <begin position="261"/>
        <end position="278"/>
    </location>
</feature>
<name>U4KUS1_PYROM</name>
<dbReference type="InterPro" id="IPR040309">
    <property type="entry name" value="Naf1"/>
</dbReference>
<keyword evidence="6" id="KW-0597">Phosphoprotein</keyword>
<dbReference type="PANTHER" id="PTHR31633:SF1">
    <property type="entry name" value="H_ACA RIBONUCLEOPROTEIN COMPLEX NON-CORE SUBUNIT NAF1"/>
    <property type="match status" value="1"/>
</dbReference>
<dbReference type="PANTHER" id="PTHR31633">
    <property type="entry name" value="H/ACA RIBONUCLEOPROTEIN COMPLEX NON-CORE SUBUNIT NAF1"/>
    <property type="match status" value="1"/>
</dbReference>
<feature type="compositionally biased region" description="Basic and acidic residues" evidence="10">
    <location>
        <begin position="465"/>
        <end position="479"/>
    </location>
</feature>
<feature type="compositionally biased region" description="Basic and acidic residues" evidence="10">
    <location>
        <begin position="538"/>
        <end position="559"/>
    </location>
</feature>
<protein>
    <recommendedName>
        <fullName evidence="3">H/ACA ribonucleoprotein complex non-core subunit NAF1</fullName>
    </recommendedName>
    <alternativeName>
        <fullName evidence="9">Nuclear assembly factor 1</fullName>
    </alternativeName>
</protein>
<dbReference type="SUPFAM" id="SSF50447">
    <property type="entry name" value="Translation proteins"/>
    <property type="match status" value="1"/>
</dbReference>
<feature type="compositionally biased region" description="Acidic residues" evidence="10">
    <location>
        <begin position="441"/>
        <end position="454"/>
    </location>
</feature>
<feature type="compositionally biased region" description="Basic and acidic residues" evidence="10">
    <location>
        <begin position="581"/>
        <end position="602"/>
    </location>
</feature>
<evidence type="ECO:0000256" key="9">
    <source>
        <dbReference type="ARBA" id="ARBA00076743"/>
    </source>
</evidence>
<evidence type="ECO:0000256" key="2">
    <source>
        <dbReference type="ARBA" id="ARBA00009801"/>
    </source>
</evidence>
<dbReference type="GO" id="GO:0005634">
    <property type="term" value="C:nucleus"/>
    <property type="evidence" value="ECO:0007669"/>
    <property type="project" value="UniProtKB-SubCell"/>
</dbReference>
<evidence type="ECO:0000256" key="7">
    <source>
        <dbReference type="ARBA" id="ARBA00022884"/>
    </source>
</evidence>
<dbReference type="GO" id="GO:0003723">
    <property type="term" value="F:RNA binding"/>
    <property type="evidence" value="ECO:0007669"/>
    <property type="project" value="UniProtKB-KW"/>
</dbReference>
<feature type="compositionally biased region" description="Low complexity" evidence="10">
    <location>
        <begin position="651"/>
        <end position="677"/>
    </location>
</feature>
<dbReference type="GO" id="GO:0001522">
    <property type="term" value="P:pseudouridine synthesis"/>
    <property type="evidence" value="ECO:0007669"/>
    <property type="project" value="InterPro"/>
</dbReference>
<keyword evidence="4" id="KW-0690">Ribosome biogenesis</keyword>
<feature type="region of interest" description="Disordered" evidence="10">
    <location>
        <begin position="770"/>
        <end position="812"/>
    </location>
</feature>
<dbReference type="Gene3D" id="2.40.10.230">
    <property type="entry name" value="Probable tRNA pseudouridine synthase domain"/>
    <property type="match status" value="1"/>
</dbReference>
<feature type="compositionally biased region" description="Low complexity" evidence="10">
    <location>
        <begin position="770"/>
        <end position="786"/>
    </location>
</feature>
<evidence type="ECO:0000256" key="6">
    <source>
        <dbReference type="ARBA" id="ARBA00022553"/>
    </source>
</evidence>
<feature type="region of interest" description="Disordered" evidence="10">
    <location>
        <begin position="441"/>
        <end position="711"/>
    </location>
</feature>
<evidence type="ECO:0000313" key="11">
    <source>
        <dbReference type="EMBL" id="CCX04521.1"/>
    </source>
</evidence>
<proteinExistence type="inferred from homology"/>
<comment type="similarity">
    <text evidence="2">Belongs to the NAF1 family.</text>
</comment>